<gene>
    <name evidence="1" type="ORF">L1987_16332</name>
</gene>
<reference evidence="1 2" key="2">
    <citation type="journal article" date="2022" name="Mol. Ecol. Resour.">
        <title>The genomes of chicory, endive, great burdock and yacon provide insights into Asteraceae paleo-polyploidization history and plant inulin production.</title>
        <authorList>
            <person name="Fan W."/>
            <person name="Wang S."/>
            <person name="Wang H."/>
            <person name="Wang A."/>
            <person name="Jiang F."/>
            <person name="Liu H."/>
            <person name="Zhao H."/>
            <person name="Xu D."/>
            <person name="Zhang Y."/>
        </authorList>
    </citation>
    <scope>NUCLEOTIDE SEQUENCE [LARGE SCALE GENOMIC DNA]</scope>
    <source>
        <strain evidence="2">cv. Yunnan</strain>
        <tissue evidence="1">Leaves</tissue>
    </source>
</reference>
<sequence>MSGEGSSSRSGRKRRGPTPHPRGDAAEQDYNPNLGQRRIKYHTRERIPNCRVTRLREHPLLQFELGTQESRKLDTLIDTNLLQFRTIDWTLLDHIGQRDRIEALLGDKFRAALCCMASQYEELTIEFHATFRYKQGNCEQHDAVSFSLGRQVYEMTMPQFAVATQLYTQAEVQTPEFITSVRGVFTRQHDYSLVRNDLVKFWGTISNAPFSGSSGENKIKQVDLFCLLCMVEQRPANVASIIAWSMKRTWRGGPDAGIYMGPYVTRIAESLGVFDKYEARYLKDGPFTVMMGVRELQFAGILSMHEPPSWEPIRAGPQGQPPAGSEAAAAMQSGIPARYQRPLHRSERPAPQYPLQQPRPDPLTLDSMYDRMEHGFRELHGLVTTAIMRSGPAFYWAATSGGGIEGSSGQQYSGYGQYGSYGQPGSSGQYGADRSPPEFPIFEAESEEDEE</sequence>
<proteinExistence type="predicted"/>
<accession>A0ACB9J8J5</accession>
<name>A0ACB9J8J5_9ASTR</name>
<reference evidence="2" key="1">
    <citation type="journal article" date="2022" name="Mol. Ecol. Resour.">
        <title>The genomes of chicory, endive, great burdock and yacon provide insights into Asteraceae palaeo-polyploidization history and plant inulin production.</title>
        <authorList>
            <person name="Fan W."/>
            <person name="Wang S."/>
            <person name="Wang H."/>
            <person name="Wang A."/>
            <person name="Jiang F."/>
            <person name="Liu H."/>
            <person name="Zhao H."/>
            <person name="Xu D."/>
            <person name="Zhang Y."/>
        </authorList>
    </citation>
    <scope>NUCLEOTIDE SEQUENCE [LARGE SCALE GENOMIC DNA]</scope>
    <source>
        <strain evidence="2">cv. Yunnan</strain>
    </source>
</reference>
<organism evidence="1 2">
    <name type="scientific">Smallanthus sonchifolius</name>
    <dbReference type="NCBI Taxonomy" id="185202"/>
    <lineage>
        <taxon>Eukaryota</taxon>
        <taxon>Viridiplantae</taxon>
        <taxon>Streptophyta</taxon>
        <taxon>Embryophyta</taxon>
        <taxon>Tracheophyta</taxon>
        <taxon>Spermatophyta</taxon>
        <taxon>Magnoliopsida</taxon>
        <taxon>eudicotyledons</taxon>
        <taxon>Gunneridae</taxon>
        <taxon>Pentapetalae</taxon>
        <taxon>asterids</taxon>
        <taxon>campanulids</taxon>
        <taxon>Asterales</taxon>
        <taxon>Asteraceae</taxon>
        <taxon>Asteroideae</taxon>
        <taxon>Heliantheae alliance</taxon>
        <taxon>Millerieae</taxon>
        <taxon>Smallanthus</taxon>
    </lineage>
</organism>
<comment type="caution">
    <text evidence="1">The sequence shown here is derived from an EMBL/GenBank/DDBJ whole genome shotgun (WGS) entry which is preliminary data.</text>
</comment>
<protein>
    <submittedName>
        <fullName evidence="1">Uncharacterized protein</fullName>
    </submittedName>
</protein>
<keyword evidence="2" id="KW-1185">Reference proteome</keyword>
<evidence type="ECO:0000313" key="2">
    <source>
        <dbReference type="Proteomes" id="UP001056120"/>
    </source>
</evidence>
<evidence type="ECO:0000313" key="1">
    <source>
        <dbReference type="EMBL" id="KAI3816629.1"/>
    </source>
</evidence>
<dbReference type="Proteomes" id="UP001056120">
    <property type="component" value="Linkage Group LG05"/>
</dbReference>
<dbReference type="EMBL" id="CM042022">
    <property type="protein sequence ID" value="KAI3816629.1"/>
    <property type="molecule type" value="Genomic_DNA"/>
</dbReference>